<reference evidence="2 3" key="1">
    <citation type="submission" date="2019-05" db="EMBL/GenBank/DDBJ databases">
        <title>Complete genome sequencing of Anaerostipes rhamnosivorans.</title>
        <authorList>
            <person name="Bui T.P.N."/>
            <person name="de Vos W.M."/>
        </authorList>
    </citation>
    <scope>NUCLEOTIDE SEQUENCE [LARGE SCALE GENOMIC DNA]</scope>
    <source>
        <strain evidence="2 3">1y2</strain>
    </source>
</reference>
<dbReference type="KEGG" id="arf:AR1Y2_2110"/>
<proteinExistence type="predicted"/>
<gene>
    <name evidence="2" type="ORF">AR1Y2_2110</name>
</gene>
<protein>
    <recommendedName>
        <fullName evidence="1">LysM domain-containing protein</fullName>
    </recommendedName>
</protein>
<dbReference type="AlphaFoldDB" id="A0A4P8II36"/>
<dbReference type="Gene3D" id="3.10.350.10">
    <property type="entry name" value="LysM domain"/>
    <property type="match status" value="1"/>
</dbReference>
<dbReference type="CDD" id="cd00118">
    <property type="entry name" value="LysM"/>
    <property type="match status" value="1"/>
</dbReference>
<dbReference type="Pfam" id="PF01476">
    <property type="entry name" value="LysM"/>
    <property type="match status" value="1"/>
</dbReference>
<sequence>MKTLKIRVLITVLFIVTVLGIAAAVISESRQVAGAADGREKYFTSIQIKRGDSLWSIAKKNISEEYSSVHEYVEEVCEANHIYDGEIKEGMYLVIPYYK</sequence>
<dbReference type="RefSeq" id="WP_137328912.1">
    <property type="nucleotide sequence ID" value="NZ_CP040058.1"/>
</dbReference>
<accession>A0A4P8II36</accession>
<dbReference type="OrthoDB" id="1716479at2"/>
<feature type="domain" description="LysM" evidence="1">
    <location>
        <begin position="47"/>
        <end position="96"/>
    </location>
</feature>
<dbReference type="InterPro" id="IPR018392">
    <property type="entry name" value="LysM"/>
</dbReference>
<evidence type="ECO:0000313" key="2">
    <source>
        <dbReference type="EMBL" id="QCP35564.1"/>
    </source>
</evidence>
<keyword evidence="3" id="KW-1185">Reference proteome</keyword>
<dbReference type="SUPFAM" id="SSF54106">
    <property type="entry name" value="LysM domain"/>
    <property type="match status" value="1"/>
</dbReference>
<name>A0A4P8II36_9FIRM</name>
<dbReference type="Proteomes" id="UP000298653">
    <property type="component" value="Chromosome"/>
</dbReference>
<dbReference type="InterPro" id="IPR036779">
    <property type="entry name" value="LysM_dom_sf"/>
</dbReference>
<evidence type="ECO:0000313" key="3">
    <source>
        <dbReference type="Proteomes" id="UP000298653"/>
    </source>
</evidence>
<evidence type="ECO:0000259" key="1">
    <source>
        <dbReference type="Pfam" id="PF01476"/>
    </source>
</evidence>
<dbReference type="EMBL" id="CP040058">
    <property type="protein sequence ID" value="QCP35564.1"/>
    <property type="molecule type" value="Genomic_DNA"/>
</dbReference>
<organism evidence="2 3">
    <name type="scientific">Anaerostipes rhamnosivorans</name>
    <dbReference type="NCBI Taxonomy" id="1229621"/>
    <lineage>
        <taxon>Bacteria</taxon>
        <taxon>Bacillati</taxon>
        <taxon>Bacillota</taxon>
        <taxon>Clostridia</taxon>
        <taxon>Lachnospirales</taxon>
        <taxon>Lachnospiraceae</taxon>
        <taxon>Anaerostipes</taxon>
    </lineage>
</organism>